<reference evidence="1" key="1">
    <citation type="journal article" date="2015" name="Nature">
        <title>Complex archaea that bridge the gap between prokaryotes and eukaryotes.</title>
        <authorList>
            <person name="Spang A."/>
            <person name="Saw J.H."/>
            <person name="Jorgensen S.L."/>
            <person name="Zaremba-Niedzwiedzka K."/>
            <person name="Martijn J."/>
            <person name="Lind A.E."/>
            <person name="van Eijk R."/>
            <person name="Schleper C."/>
            <person name="Guy L."/>
            <person name="Ettema T.J."/>
        </authorList>
    </citation>
    <scope>NUCLEOTIDE SEQUENCE</scope>
</reference>
<dbReference type="EMBL" id="LAZR01002500">
    <property type="protein sequence ID" value="KKN29239.1"/>
    <property type="molecule type" value="Genomic_DNA"/>
</dbReference>
<protein>
    <submittedName>
        <fullName evidence="1">Uncharacterized protein</fullName>
    </submittedName>
</protein>
<name>A0A0F9PGF8_9ZZZZ</name>
<comment type="caution">
    <text evidence="1">The sequence shown here is derived from an EMBL/GenBank/DDBJ whole genome shotgun (WGS) entry which is preliminary data.</text>
</comment>
<organism evidence="1">
    <name type="scientific">marine sediment metagenome</name>
    <dbReference type="NCBI Taxonomy" id="412755"/>
    <lineage>
        <taxon>unclassified sequences</taxon>
        <taxon>metagenomes</taxon>
        <taxon>ecological metagenomes</taxon>
    </lineage>
</organism>
<feature type="non-terminal residue" evidence="1">
    <location>
        <position position="1"/>
    </location>
</feature>
<gene>
    <name evidence="1" type="ORF">LCGC14_0846040</name>
</gene>
<proteinExistence type="predicted"/>
<accession>A0A0F9PGF8</accession>
<evidence type="ECO:0000313" key="1">
    <source>
        <dbReference type="EMBL" id="KKN29239.1"/>
    </source>
</evidence>
<sequence>SISYSVLQGFKDFSFGHSEMEQFLRLPTKLI</sequence>
<dbReference type="AlphaFoldDB" id="A0A0F9PGF8"/>